<dbReference type="InterPro" id="IPR029068">
    <property type="entry name" value="Glyas_Bleomycin-R_OHBP_Dase"/>
</dbReference>
<dbReference type="EMBL" id="JACHND010000001">
    <property type="protein sequence ID" value="MBB4705359.1"/>
    <property type="molecule type" value="Genomic_DNA"/>
</dbReference>
<dbReference type="Gene3D" id="3.10.180.10">
    <property type="entry name" value="2,3-Dihydroxybiphenyl 1,2-Dioxygenase, domain 1"/>
    <property type="match status" value="1"/>
</dbReference>
<keyword evidence="2" id="KW-1185">Reference proteome</keyword>
<organism evidence="1 2">
    <name type="scientific">Sphaerisporangium siamense</name>
    <dbReference type="NCBI Taxonomy" id="795645"/>
    <lineage>
        <taxon>Bacteria</taxon>
        <taxon>Bacillati</taxon>
        <taxon>Actinomycetota</taxon>
        <taxon>Actinomycetes</taxon>
        <taxon>Streptosporangiales</taxon>
        <taxon>Streptosporangiaceae</taxon>
        <taxon>Sphaerisporangium</taxon>
    </lineage>
</organism>
<dbReference type="AlphaFoldDB" id="A0A7W7DEF4"/>
<gene>
    <name evidence="1" type="ORF">BJ982_006903</name>
</gene>
<sequence length="102" mass="11209">MRETLPETFACQLHTEDLFGYESEQAGDGVDVDYLVWTIDRRPACGRLRVPYDSLGDEPRWTLYLNVPDCAAALADIVRAPAHGLPGRRVTVRAAAGQSSCS</sequence>
<proteinExistence type="predicted"/>
<accession>A0A7W7DEF4</accession>
<dbReference type="RefSeq" id="WP_184886990.1">
    <property type="nucleotide sequence ID" value="NZ_BOOV01000020.1"/>
</dbReference>
<comment type="caution">
    <text evidence="1">The sequence shown here is derived from an EMBL/GenBank/DDBJ whole genome shotgun (WGS) entry which is preliminary data.</text>
</comment>
<protein>
    <submittedName>
        <fullName evidence="1">Uncharacterized protein</fullName>
    </submittedName>
</protein>
<evidence type="ECO:0000313" key="2">
    <source>
        <dbReference type="Proteomes" id="UP000542210"/>
    </source>
</evidence>
<reference evidence="1 2" key="1">
    <citation type="submission" date="2020-08" db="EMBL/GenBank/DDBJ databases">
        <title>Sequencing the genomes of 1000 actinobacteria strains.</title>
        <authorList>
            <person name="Klenk H.-P."/>
        </authorList>
    </citation>
    <scope>NUCLEOTIDE SEQUENCE [LARGE SCALE GENOMIC DNA]</scope>
    <source>
        <strain evidence="1 2">DSM 45784</strain>
    </source>
</reference>
<name>A0A7W7DEF4_9ACTN</name>
<dbReference type="Proteomes" id="UP000542210">
    <property type="component" value="Unassembled WGS sequence"/>
</dbReference>
<evidence type="ECO:0000313" key="1">
    <source>
        <dbReference type="EMBL" id="MBB4705359.1"/>
    </source>
</evidence>